<protein>
    <recommendedName>
        <fullName evidence="1">Spermatogenesis-associated protein 20-like TRX domain-containing protein</fullName>
    </recommendedName>
</protein>
<keyword evidence="3" id="KW-1185">Reference proteome</keyword>
<organism evidence="2 3">
    <name type="scientific">Gillisia mitskevichiae</name>
    <dbReference type="NCBI Taxonomy" id="270921"/>
    <lineage>
        <taxon>Bacteria</taxon>
        <taxon>Pseudomonadati</taxon>
        <taxon>Bacteroidota</taxon>
        <taxon>Flavobacteriia</taxon>
        <taxon>Flavobacteriales</taxon>
        <taxon>Flavobacteriaceae</taxon>
        <taxon>Gillisia</taxon>
    </lineage>
</organism>
<dbReference type="Proteomes" id="UP000276282">
    <property type="component" value="Unassembled WGS sequence"/>
</dbReference>
<dbReference type="GO" id="GO:0005975">
    <property type="term" value="P:carbohydrate metabolic process"/>
    <property type="evidence" value="ECO:0007669"/>
    <property type="project" value="InterPro"/>
</dbReference>
<feature type="domain" description="Spermatogenesis-associated protein 20-like TRX" evidence="1">
    <location>
        <begin position="7"/>
        <end position="159"/>
    </location>
</feature>
<dbReference type="InterPro" id="IPR004879">
    <property type="entry name" value="Ssp411-like_TRX"/>
</dbReference>
<accession>A0A495PZL9</accession>
<proteinExistence type="predicted"/>
<dbReference type="InterPro" id="IPR036249">
    <property type="entry name" value="Thioredoxin-like_sf"/>
</dbReference>
<dbReference type="PANTHER" id="PTHR42899:SF1">
    <property type="entry name" value="SPERMATOGENESIS-ASSOCIATED PROTEIN 20"/>
    <property type="match status" value="1"/>
</dbReference>
<dbReference type="SUPFAM" id="SSF52833">
    <property type="entry name" value="Thioredoxin-like"/>
    <property type="match status" value="1"/>
</dbReference>
<dbReference type="InterPro" id="IPR024705">
    <property type="entry name" value="Ssp411"/>
</dbReference>
<sequence>MKSEKHTNSLIKESSPYLLQHAHNPVNWSPWGQEILDKAAKDNKLIIISVGYAACHWCHVMEHESFEDEEAAEIMNSHYYSIKVDREERPDIDMVYMSAVQLMTGSGGWPMNIVALPDGRPVWGGTYFKKETWKSSLLQIARLYKEQPEKLYEYAEKLGAGLNNMQLIPQPSTLESVLDLDLILEKLEQNFDWKYGGTKQTPKFVIPSNFEFLLKYSQLYKKKNIEDFVKQSLTKISFGGIYDHIEGGFSRYSVDEKWHIPHFEKMLYDNAQMLSLYSKAFALTKINWYREVVVQTLEFIKNNLTTKEGSFYSSLDADSINKNGKLKEGAFYVWEIDELKALLKNEFPLFKEYYNVNSYGKWEHNEYVLIRTEENAPFLEKNKLNAAEFFQMKKNWTTTLLSKRNNREKPRLDDKQLTSWNALMLSGYVDAYKITQNKDYLAIALKNASFIKRHLYQAEGNLNRSYKNGESSINGYLEDYAFLIEACIKLYEVTLDLIWLSFAKELTEYSIQNFHEPKTGLFYFTSKKDEPLITRNYELSDNVIPASNSVMAHNLFKLSKYFGKEDFYKISEEMLRAVKPQLEDYPQGYSNWLNLELNFKHNFYEVVIMGPNALKLLKELNSHYLPNILIAGSETADECLPLLEQRFTEGEDLIYVCSNGACQLPVKTIISVLELIK</sequence>
<dbReference type="CDD" id="cd02955">
    <property type="entry name" value="SSP411"/>
    <property type="match status" value="1"/>
</dbReference>
<comment type="caution">
    <text evidence="2">The sequence shown here is derived from an EMBL/GenBank/DDBJ whole genome shotgun (WGS) entry which is preliminary data.</text>
</comment>
<dbReference type="Gene3D" id="3.40.30.10">
    <property type="entry name" value="Glutaredoxin"/>
    <property type="match status" value="1"/>
</dbReference>
<dbReference type="PIRSF" id="PIRSF006402">
    <property type="entry name" value="UCP006402_thioredoxin"/>
    <property type="match status" value="1"/>
</dbReference>
<dbReference type="InterPro" id="IPR008928">
    <property type="entry name" value="6-hairpin_glycosidase_sf"/>
</dbReference>
<evidence type="ECO:0000313" key="3">
    <source>
        <dbReference type="Proteomes" id="UP000276282"/>
    </source>
</evidence>
<gene>
    <name evidence="2" type="ORF">BC962_0942</name>
</gene>
<dbReference type="AlphaFoldDB" id="A0A495PZL9"/>
<dbReference type="SUPFAM" id="SSF48208">
    <property type="entry name" value="Six-hairpin glycosidases"/>
    <property type="match status" value="1"/>
</dbReference>
<dbReference type="RefSeq" id="WP_121344710.1">
    <property type="nucleotide sequence ID" value="NZ_RBLG01000001.1"/>
</dbReference>
<dbReference type="Pfam" id="PF03190">
    <property type="entry name" value="Thioredox_DsbH"/>
    <property type="match status" value="1"/>
</dbReference>
<dbReference type="PANTHER" id="PTHR42899">
    <property type="entry name" value="SPERMATOGENESIS-ASSOCIATED PROTEIN 20"/>
    <property type="match status" value="1"/>
</dbReference>
<reference evidence="2 3" key="1">
    <citation type="submission" date="2018-10" db="EMBL/GenBank/DDBJ databases">
        <title>Genomic Encyclopedia of Archaeal and Bacterial Type Strains, Phase II (KMG-II): from individual species to whole genera.</title>
        <authorList>
            <person name="Goeker M."/>
        </authorList>
    </citation>
    <scope>NUCLEOTIDE SEQUENCE [LARGE SCALE GENOMIC DNA]</scope>
    <source>
        <strain evidence="2 3">DSM 19839</strain>
    </source>
</reference>
<dbReference type="Gene3D" id="1.50.10.20">
    <property type="match status" value="1"/>
</dbReference>
<dbReference type="OrthoDB" id="9762614at2"/>
<dbReference type="EMBL" id="RBLG01000001">
    <property type="protein sequence ID" value="RKS55967.1"/>
    <property type="molecule type" value="Genomic_DNA"/>
</dbReference>
<evidence type="ECO:0000259" key="1">
    <source>
        <dbReference type="Pfam" id="PF03190"/>
    </source>
</evidence>
<name>A0A495PZL9_9FLAO</name>
<evidence type="ECO:0000313" key="2">
    <source>
        <dbReference type="EMBL" id="RKS55967.1"/>
    </source>
</evidence>